<dbReference type="RefSeq" id="WP_395438953.1">
    <property type="nucleotide sequence ID" value="NZ_JBAWKC010000004.1"/>
</dbReference>
<sequence>MKTKLIYAIVFIFIGLISCSKDDDKQVEPCFFYSASLTDDCDCFDSNNIPCLQVYHLISETEYNRLLSILNNSTISCVYVDDSEYWDIQDGFGYLISLNKDKCPEWTW</sequence>
<reference evidence="1 2" key="1">
    <citation type="submission" date="2024-02" db="EMBL/GenBank/DDBJ databases">
        <title>A Gaetbulibacter species isolated from tidal flats and genomic insights of their niches.</title>
        <authorList>
            <person name="Ye Y."/>
        </authorList>
    </citation>
    <scope>NUCLEOTIDE SEQUENCE [LARGE SCALE GENOMIC DNA]</scope>
    <source>
        <strain evidence="1 2">KEM-8</strain>
    </source>
</reference>
<dbReference type="EMBL" id="JBAWKC010000004">
    <property type="protein sequence ID" value="MFH6769732.1"/>
    <property type="molecule type" value="Genomic_DNA"/>
</dbReference>
<accession>A0ABW7MSD6</accession>
<name>A0ABW7MSD6_9FLAO</name>
<keyword evidence="2" id="KW-1185">Reference proteome</keyword>
<evidence type="ECO:0000313" key="1">
    <source>
        <dbReference type="EMBL" id="MFH6769732.1"/>
    </source>
</evidence>
<evidence type="ECO:0000313" key="2">
    <source>
        <dbReference type="Proteomes" id="UP001610104"/>
    </source>
</evidence>
<protein>
    <recommendedName>
        <fullName evidence="3">Lipoprotein</fullName>
    </recommendedName>
</protein>
<comment type="caution">
    <text evidence="1">The sequence shown here is derived from an EMBL/GenBank/DDBJ whole genome shotgun (WGS) entry which is preliminary data.</text>
</comment>
<gene>
    <name evidence="1" type="ORF">V8G56_13345</name>
</gene>
<evidence type="ECO:0008006" key="3">
    <source>
        <dbReference type="Google" id="ProtNLM"/>
    </source>
</evidence>
<proteinExistence type="predicted"/>
<dbReference type="PROSITE" id="PS51257">
    <property type="entry name" value="PROKAR_LIPOPROTEIN"/>
    <property type="match status" value="1"/>
</dbReference>
<organism evidence="1 2">
    <name type="scientific">Gaetbulibacter aquiaggeris</name>
    <dbReference type="NCBI Taxonomy" id="1735373"/>
    <lineage>
        <taxon>Bacteria</taxon>
        <taxon>Pseudomonadati</taxon>
        <taxon>Bacteroidota</taxon>
        <taxon>Flavobacteriia</taxon>
        <taxon>Flavobacteriales</taxon>
        <taxon>Flavobacteriaceae</taxon>
        <taxon>Gaetbulibacter</taxon>
    </lineage>
</organism>
<dbReference type="Proteomes" id="UP001610104">
    <property type="component" value="Unassembled WGS sequence"/>
</dbReference>